<reference evidence="2" key="1">
    <citation type="submission" date="2023-07" db="EMBL/GenBank/DDBJ databases">
        <title>Genomic Encyclopedia of Type Strains, Phase IV (KMG-IV): sequencing the most valuable type-strain genomes for metagenomic binning, comparative biology and taxonomic classification.</title>
        <authorList>
            <person name="Goeker M."/>
        </authorList>
    </citation>
    <scope>NUCLEOTIDE SEQUENCE [LARGE SCALE GENOMIC DNA]</scope>
    <source>
        <strain evidence="2">DSM 22019</strain>
    </source>
</reference>
<organism evidence="2 3">
    <name type="scientific">Mycoplasma yeatsii</name>
    <dbReference type="NCBI Taxonomy" id="51365"/>
    <lineage>
        <taxon>Bacteria</taxon>
        <taxon>Bacillati</taxon>
        <taxon>Mycoplasmatota</taxon>
        <taxon>Mollicutes</taxon>
        <taxon>Mycoplasmataceae</taxon>
        <taxon>Mycoplasma</taxon>
    </lineage>
</organism>
<sequence length="277" mass="32619">MKNKIRYLLSSLIMIFTITSVVSCKTNSNAIVINNIKDQNKHKWDVFLSQSYVVDLLNLAFNDQEQKAKYIETQKDLDDNYFNQLREYFTYANNVVRSYSYDGDKQPFGYQEFSKKLDQLFQENWLWALFNIDKFKFVLYGESEQFIKQVEEANRDSQKSSVLVGSFIKLKTNLINQYVIYQTSNKEAYLYLLTSSNNIFKININKTDSKTKVELEQYTYAYETFLDKPDQIKNFDFKKYAHVTSLHNSSNATQKNLFDAQYGGLPLRLTVVDIIKK</sequence>
<dbReference type="InterPro" id="IPR027593">
    <property type="entry name" value="Aro_clust"/>
</dbReference>
<feature type="chain" id="PRO_5047414460" evidence="1">
    <location>
        <begin position="25"/>
        <end position="277"/>
    </location>
</feature>
<dbReference type="RefSeq" id="WP_307444672.1">
    <property type="nucleotide sequence ID" value="NZ_JAUSWP010000002.1"/>
</dbReference>
<name>A0ABU0NE77_9MOLU</name>
<gene>
    <name evidence="2" type="ORF">J2Z63_000385</name>
</gene>
<accession>A0ABU0NE77</accession>
<feature type="signal peptide" evidence="1">
    <location>
        <begin position="1"/>
        <end position="24"/>
    </location>
</feature>
<dbReference type="PROSITE" id="PS51257">
    <property type="entry name" value="PROKAR_LIPOPROTEIN"/>
    <property type="match status" value="1"/>
</dbReference>
<dbReference type="EMBL" id="JAUSWP010000002">
    <property type="protein sequence ID" value="MDQ0567742.1"/>
    <property type="molecule type" value="Genomic_DNA"/>
</dbReference>
<comment type="caution">
    <text evidence="2">The sequence shown here is derived from an EMBL/GenBank/DDBJ whole genome shotgun (WGS) entry which is preliminary data.</text>
</comment>
<keyword evidence="3" id="KW-1185">Reference proteome</keyword>
<evidence type="ECO:0000313" key="2">
    <source>
        <dbReference type="EMBL" id="MDQ0567742.1"/>
    </source>
</evidence>
<keyword evidence="1" id="KW-0732">Signal</keyword>
<proteinExistence type="predicted"/>
<protein>
    <submittedName>
        <fullName evidence="2">Aromatic cluster surface protein</fullName>
    </submittedName>
</protein>
<dbReference type="NCBIfam" id="TIGR04313">
    <property type="entry name" value="aro_clust_Mycop"/>
    <property type="match status" value="1"/>
</dbReference>
<evidence type="ECO:0000313" key="3">
    <source>
        <dbReference type="Proteomes" id="UP001236620"/>
    </source>
</evidence>
<evidence type="ECO:0000256" key="1">
    <source>
        <dbReference type="SAM" id="SignalP"/>
    </source>
</evidence>
<dbReference type="Proteomes" id="UP001236620">
    <property type="component" value="Unassembled WGS sequence"/>
</dbReference>